<evidence type="ECO:0000256" key="1">
    <source>
        <dbReference type="SAM" id="MobiDB-lite"/>
    </source>
</evidence>
<accession>A0AAW2QHA9</accession>
<proteinExistence type="predicted"/>
<protein>
    <submittedName>
        <fullName evidence="2">Uncharacterized protein</fullName>
    </submittedName>
</protein>
<name>A0AAW2QHA9_SESRA</name>
<gene>
    <name evidence="2" type="ORF">Sradi_3594700</name>
</gene>
<evidence type="ECO:0000313" key="2">
    <source>
        <dbReference type="EMBL" id="KAL0367046.1"/>
    </source>
</evidence>
<organism evidence="2">
    <name type="scientific">Sesamum radiatum</name>
    <name type="common">Black benniseed</name>
    <dbReference type="NCBI Taxonomy" id="300843"/>
    <lineage>
        <taxon>Eukaryota</taxon>
        <taxon>Viridiplantae</taxon>
        <taxon>Streptophyta</taxon>
        <taxon>Embryophyta</taxon>
        <taxon>Tracheophyta</taxon>
        <taxon>Spermatophyta</taxon>
        <taxon>Magnoliopsida</taxon>
        <taxon>eudicotyledons</taxon>
        <taxon>Gunneridae</taxon>
        <taxon>Pentapetalae</taxon>
        <taxon>asterids</taxon>
        <taxon>lamiids</taxon>
        <taxon>Lamiales</taxon>
        <taxon>Pedaliaceae</taxon>
        <taxon>Sesamum</taxon>
    </lineage>
</organism>
<comment type="caution">
    <text evidence="2">The sequence shown here is derived from an EMBL/GenBank/DDBJ whole genome shotgun (WGS) entry which is preliminary data.</text>
</comment>
<reference evidence="2" key="1">
    <citation type="submission" date="2020-06" db="EMBL/GenBank/DDBJ databases">
        <authorList>
            <person name="Li T."/>
            <person name="Hu X."/>
            <person name="Zhang T."/>
            <person name="Song X."/>
            <person name="Zhang H."/>
            <person name="Dai N."/>
            <person name="Sheng W."/>
            <person name="Hou X."/>
            <person name="Wei L."/>
        </authorList>
    </citation>
    <scope>NUCLEOTIDE SEQUENCE</scope>
    <source>
        <strain evidence="2">G02</strain>
        <tissue evidence="2">Leaf</tissue>
    </source>
</reference>
<dbReference type="AlphaFoldDB" id="A0AAW2QHA9"/>
<dbReference type="EMBL" id="JACGWJ010000015">
    <property type="protein sequence ID" value="KAL0367046.1"/>
    <property type="molecule type" value="Genomic_DNA"/>
</dbReference>
<feature type="region of interest" description="Disordered" evidence="1">
    <location>
        <begin position="1"/>
        <end position="54"/>
    </location>
</feature>
<sequence length="54" mass="5398">MTMPVGGPLFLGHLGVTPASSGSKDKMSVSPPPGTASRGPTKRTRASSLGTPPH</sequence>
<reference evidence="2" key="2">
    <citation type="journal article" date="2024" name="Plant">
        <title>Genomic evolution and insights into agronomic trait innovations of Sesamum species.</title>
        <authorList>
            <person name="Miao H."/>
            <person name="Wang L."/>
            <person name="Qu L."/>
            <person name="Liu H."/>
            <person name="Sun Y."/>
            <person name="Le M."/>
            <person name="Wang Q."/>
            <person name="Wei S."/>
            <person name="Zheng Y."/>
            <person name="Lin W."/>
            <person name="Duan Y."/>
            <person name="Cao H."/>
            <person name="Xiong S."/>
            <person name="Wang X."/>
            <person name="Wei L."/>
            <person name="Li C."/>
            <person name="Ma Q."/>
            <person name="Ju M."/>
            <person name="Zhao R."/>
            <person name="Li G."/>
            <person name="Mu C."/>
            <person name="Tian Q."/>
            <person name="Mei H."/>
            <person name="Zhang T."/>
            <person name="Gao T."/>
            <person name="Zhang H."/>
        </authorList>
    </citation>
    <scope>NUCLEOTIDE SEQUENCE</scope>
    <source>
        <strain evidence="2">G02</strain>
    </source>
</reference>